<dbReference type="OrthoDB" id="1114455at2"/>
<dbReference type="AlphaFoldDB" id="A0A4R7PXS3"/>
<evidence type="ECO:0000313" key="2">
    <source>
        <dbReference type="EMBL" id="TDU39755.1"/>
    </source>
</evidence>
<name>A0A4R7PXS3_9FLAO</name>
<feature type="signal peptide" evidence="1">
    <location>
        <begin position="1"/>
        <end position="23"/>
    </location>
</feature>
<evidence type="ECO:0000256" key="1">
    <source>
        <dbReference type="SAM" id="SignalP"/>
    </source>
</evidence>
<accession>A0A4R7PXS3</accession>
<protein>
    <submittedName>
        <fullName evidence="2">Type IX secretion system PorP/SprF family membrane protein</fullName>
    </submittedName>
</protein>
<dbReference type="EMBL" id="SOBW01000008">
    <property type="protein sequence ID" value="TDU39755.1"/>
    <property type="molecule type" value="Genomic_DNA"/>
</dbReference>
<dbReference type="RefSeq" id="WP_133757811.1">
    <property type="nucleotide sequence ID" value="NZ_SOBW01000008.1"/>
</dbReference>
<organism evidence="2 3">
    <name type="scientific">Gelidibacter sediminis</name>
    <dbReference type="NCBI Taxonomy" id="1608710"/>
    <lineage>
        <taxon>Bacteria</taxon>
        <taxon>Pseudomonadati</taxon>
        <taxon>Bacteroidota</taxon>
        <taxon>Flavobacteriia</taxon>
        <taxon>Flavobacteriales</taxon>
        <taxon>Flavobacteriaceae</taxon>
        <taxon>Gelidibacter</taxon>
    </lineage>
</organism>
<gene>
    <name evidence="2" type="ORF">BXY82_1785</name>
</gene>
<dbReference type="InterPro" id="IPR019861">
    <property type="entry name" value="PorP/SprF_Bacteroidetes"/>
</dbReference>
<dbReference type="Proteomes" id="UP000294689">
    <property type="component" value="Unassembled WGS sequence"/>
</dbReference>
<proteinExistence type="predicted"/>
<reference evidence="2 3" key="1">
    <citation type="submission" date="2019-03" db="EMBL/GenBank/DDBJ databases">
        <title>Genomic Encyclopedia of Archaeal and Bacterial Type Strains, Phase II (KMG-II): from individual species to whole genera.</title>
        <authorList>
            <person name="Goeker M."/>
        </authorList>
    </citation>
    <scope>NUCLEOTIDE SEQUENCE [LARGE SCALE GENOMIC DNA]</scope>
    <source>
        <strain evidence="2 3">DSM 28135</strain>
    </source>
</reference>
<keyword evidence="3" id="KW-1185">Reference proteome</keyword>
<comment type="caution">
    <text evidence="2">The sequence shown here is derived from an EMBL/GenBank/DDBJ whole genome shotgun (WGS) entry which is preliminary data.</text>
</comment>
<dbReference type="NCBIfam" id="TIGR03519">
    <property type="entry name" value="T9SS_PorP_fam"/>
    <property type="match status" value="1"/>
</dbReference>
<keyword evidence="1" id="KW-0732">Signal</keyword>
<feature type="chain" id="PRO_5020750546" evidence="1">
    <location>
        <begin position="24"/>
        <end position="313"/>
    </location>
</feature>
<sequence length="313" mass="34549">MNIKTLKYTLSSFLFCIGVISVAQQDPQYTQYMYNMSVINPAYATEGEDINVGVLYRSQWIGMEGAPTTGSLFVHVPLKEKIQVGVSIINDQIGNVVNETNVYADFAYILNLGERTKLSLGLKAGATFYSTNFDGFVYSDELPDPAFANNLSRTFPNIGTGAYVYGDNYYVGFSVPNLLHSKHLENDSGIVTNGAEELHFFLTGGYVFDLNDNLKLKPAFMTKAVSGAPLSIDVTANMLINNKIEIGAGYRLEDALSGLVNFNISPSMRIGYAYDHTLSNLGKFNSGSHEIMILFDIDKLGKQKGYDKSPRFF</sequence>
<dbReference type="Pfam" id="PF11751">
    <property type="entry name" value="PorP_SprF"/>
    <property type="match status" value="1"/>
</dbReference>
<evidence type="ECO:0000313" key="3">
    <source>
        <dbReference type="Proteomes" id="UP000294689"/>
    </source>
</evidence>